<evidence type="ECO:0000313" key="1">
    <source>
        <dbReference type="EMBL" id="EDX72917.1"/>
    </source>
</evidence>
<proteinExistence type="predicted"/>
<gene>
    <name evidence="1" type="ORF">MC7420_3363</name>
</gene>
<evidence type="ECO:0000313" key="2">
    <source>
        <dbReference type="Proteomes" id="UP000003835"/>
    </source>
</evidence>
<dbReference type="Proteomes" id="UP000003835">
    <property type="component" value="Unassembled WGS sequence"/>
</dbReference>
<protein>
    <submittedName>
        <fullName evidence="1">Uncharacterized protein</fullName>
    </submittedName>
</protein>
<keyword evidence="2" id="KW-1185">Reference proteome</keyword>
<dbReference type="HOGENOM" id="CLU_3307880_0_0_3"/>
<name>B4VYZ8_9CYAN</name>
<organism evidence="1 2">
    <name type="scientific">Coleofasciculus chthonoplastes PCC 7420</name>
    <dbReference type="NCBI Taxonomy" id="118168"/>
    <lineage>
        <taxon>Bacteria</taxon>
        <taxon>Bacillati</taxon>
        <taxon>Cyanobacteriota</taxon>
        <taxon>Cyanophyceae</taxon>
        <taxon>Coleofasciculales</taxon>
        <taxon>Coleofasciculaceae</taxon>
        <taxon>Coleofasciculus</taxon>
    </lineage>
</organism>
<accession>B4VYZ8</accession>
<reference evidence="1 2" key="1">
    <citation type="submission" date="2008-07" db="EMBL/GenBank/DDBJ databases">
        <authorList>
            <person name="Tandeau de Marsac N."/>
            <person name="Ferriera S."/>
            <person name="Johnson J."/>
            <person name="Kravitz S."/>
            <person name="Beeson K."/>
            <person name="Sutton G."/>
            <person name="Rogers Y.-H."/>
            <person name="Friedman R."/>
            <person name="Frazier M."/>
            <person name="Venter J.C."/>
        </authorList>
    </citation>
    <scope>NUCLEOTIDE SEQUENCE [LARGE SCALE GENOMIC DNA]</scope>
    <source>
        <strain evidence="1 2">PCC 7420</strain>
    </source>
</reference>
<sequence>MSSADQNRGIEITLISVAQPKDYSAVEIKLIYYFLGVLP</sequence>
<dbReference type="AlphaFoldDB" id="B4VYZ8"/>
<dbReference type="EMBL" id="DS989861">
    <property type="protein sequence ID" value="EDX72917.1"/>
    <property type="molecule type" value="Genomic_DNA"/>
</dbReference>